<dbReference type="InterPro" id="IPR004143">
    <property type="entry name" value="BPL_LPL_catalytic"/>
</dbReference>
<accession>A0A7S8J0H7</accession>
<dbReference type="KEGG" id="nkf:Nkreftii_003132"/>
<organism evidence="2 3">
    <name type="scientific">Candidatus Nitrospira kreftii</name>
    <dbReference type="NCBI Taxonomy" id="2652173"/>
    <lineage>
        <taxon>Bacteria</taxon>
        <taxon>Pseudomonadati</taxon>
        <taxon>Nitrospirota</taxon>
        <taxon>Nitrospiria</taxon>
        <taxon>Nitrospirales</taxon>
        <taxon>Nitrospiraceae</taxon>
        <taxon>Nitrospira</taxon>
    </lineage>
</organism>
<dbReference type="EMBL" id="CP047423">
    <property type="protein sequence ID" value="QPD05358.1"/>
    <property type="molecule type" value="Genomic_DNA"/>
</dbReference>
<dbReference type="InterPro" id="IPR050664">
    <property type="entry name" value="Octanoyltrans_LipM/LipL"/>
</dbReference>
<dbReference type="PROSITE" id="PS51733">
    <property type="entry name" value="BPL_LPL_CATALYTIC"/>
    <property type="match status" value="1"/>
</dbReference>
<dbReference type="GO" id="GO:0016874">
    <property type="term" value="F:ligase activity"/>
    <property type="evidence" value="ECO:0007669"/>
    <property type="project" value="UniProtKB-KW"/>
</dbReference>
<dbReference type="PANTHER" id="PTHR43679:SF2">
    <property type="entry name" value="OCTANOYL-[GCVH]:PROTEIN N-OCTANOYLTRANSFERASE"/>
    <property type="match status" value="1"/>
</dbReference>
<dbReference type="CDD" id="cd16443">
    <property type="entry name" value="LplA"/>
    <property type="match status" value="1"/>
</dbReference>
<protein>
    <submittedName>
        <fullName evidence="2">Lipoate-protein ligase A related protein</fullName>
    </submittedName>
</protein>
<feature type="domain" description="BPL/LPL catalytic" evidence="1">
    <location>
        <begin position="45"/>
        <end position="231"/>
    </location>
</feature>
<dbReference type="InterPro" id="IPR045864">
    <property type="entry name" value="aa-tRNA-synth_II/BPL/LPL"/>
</dbReference>
<name>A0A7S8J0H7_9BACT</name>
<dbReference type="Pfam" id="PF21948">
    <property type="entry name" value="LplA-B_cat"/>
    <property type="match status" value="1"/>
</dbReference>
<evidence type="ECO:0000313" key="2">
    <source>
        <dbReference type="EMBL" id="QPD05358.1"/>
    </source>
</evidence>
<dbReference type="AlphaFoldDB" id="A0A7S8J0H7"/>
<evidence type="ECO:0000259" key="1">
    <source>
        <dbReference type="PROSITE" id="PS51733"/>
    </source>
</evidence>
<proteinExistence type="predicted"/>
<dbReference type="PANTHER" id="PTHR43679">
    <property type="entry name" value="OCTANOYLTRANSFERASE LIPM-RELATED"/>
    <property type="match status" value="1"/>
</dbReference>
<keyword evidence="2" id="KW-0436">Ligase</keyword>
<gene>
    <name evidence="2" type="ORF">Nkreftii_003132</name>
</gene>
<dbReference type="Proteomes" id="UP000593737">
    <property type="component" value="Chromosome"/>
</dbReference>
<reference evidence="2 3" key="1">
    <citation type="journal article" date="2020" name="ISME J.">
        <title>Enrichment and physiological characterization of a novel comammox Nitrospira indicates ammonium inhibition of complete nitrification.</title>
        <authorList>
            <person name="Sakoula D."/>
            <person name="Koch H."/>
            <person name="Frank J."/>
            <person name="Jetten M.S.M."/>
            <person name="van Kessel M.A.H.J."/>
            <person name="Lucker S."/>
        </authorList>
    </citation>
    <scope>NUCLEOTIDE SEQUENCE [LARGE SCALE GENOMIC DNA]</scope>
    <source>
        <strain evidence="2">Comreactor17</strain>
    </source>
</reference>
<evidence type="ECO:0000313" key="3">
    <source>
        <dbReference type="Proteomes" id="UP000593737"/>
    </source>
</evidence>
<sequence>MVRPHTSSSPSGHEVSTLRLLDLTLPLPVENLALDEVLLEELNERGGGPVLRFWESDRHFIVLGRASRVADDVDLAACHEDGLPLLRRASGGGTVLQGPGCLSYALVLPLDWHPDLGNIRTTNQFILERIAATLRQWEPATAFRGISDLAIDDRKISGNAQRRTGKSLLFHGTILHGMGADLVARYLKHPARQPDYRSDRSHQAFLGTINAPPQAIKQVIAAAWNAEPMDTGLPIARMSQSIATILSRSPEEP</sequence>
<dbReference type="Gene3D" id="3.30.930.10">
    <property type="entry name" value="Bira Bifunctional Protein, Domain 2"/>
    <property type="match status" value="1"/>
</dbReference>
<dbReference type="SUPFAM" id="SSF55681">
    <property type="entry name" value="Class II aaRS and biotin synthetases"/>
    <property type="match status" value="1"/>
</dbReference>